<organism evidence="1 2">
    <name type="scientific">Penicillium flavigenum</name>
    <dbReference type="NCBI Taxonomy" id="254877"/>
    <lineage>
        <taxon>Eukaryota</taxon>
        <taxon>Fungi</taxon>
        <taxon>Dikarya</taxon>
        <taxon>Ascomycota</taxon>
        <taxon>Pezizomycotina</taxon>
        <taxon>Eurotiomycetes</taxon>
        <taxon>Eurotiomycetidae</taxon>
        <taxon>Eurotiales</taxon>
        <taxon>Aspergillaceae</taxon>
        <taxon>Penicillium</taxon>
    </lineage>
</organism>
<dbReference type="STRING" id="254877.A0A1V6SGJ6"/>
<sequence>MHTDIWTMEICEQAEAFVDRDDDLVFDHTRLILRRDNEYLYARADWRILDLHPSAADISQLKRNKIPMENIWPLMDPSFTAAPDPLPPNCYVKQPSLLYYSETPASLEPARLVLAEIEACEVLQKHPHPNIVQYFGCVTMDGKGGCAIDGLDEFEGDEVDHWKLSRDLQSSTTQAKNIKLCVNSRPQIPLVQSFAKDLNYQIGIYELTRKDITKFSAAMFEKDPNFQRIKDSYEDLVIEIVNASDGVFL</sequence>
<dbReference type="OrthoDB" id="4359289at2759"/>
<dbReference type="AlphaFoldDB" id="A0A1V6SGJ6"/>
<comment type="caution">
    <text evidence="1">The sequence shown here is derived from an EMBL/GenBank/DDBJ whole genome shotgun (WGS) entry which is preliminary data.</text>
</comment>
<reference evidence="2" key="1">
    <citation type="journal article" date="2017" name="Nat. Microbiol.">
        <title>Global analysis of biosynthetic gene clusters reveals vast potential of secondary metabolite production in Penicillium species.</title>
        <authorList>
            <person name="Nielsen J.C."/>
            <person name="Grijseels S."/>
            <person name="Prigent S."/>
            <person name="Ji B."/>
            <person name="Dainat J."/>
            <person name="Nielsen K.F."/>
            <person name="Frisvad J.C."/>
            <person name="Workman M."/>
            <person name="Nielsen J."/>
        </authorList>
    </citation>
    <scope>NUCLEOTIDE SEQUENCE [LARGE SCALE GENOMIC DNA]</scope>
    <source>
        <strain evidence="2">IBT 14082</strain>
    </source>
</reference>
<evidence type="ECO:0000313" key="2">
    <source>
        <dbReference type="Proteomes" id="UP000191342"/>
    </source>
</evidence>
<dbReference type="Proteomes" id="UP000191342">
    <property type="component" value="Unassembled WGS sequence"/>
</dbReference>
<evidence type="ECO:0008006" key="3">
    <source>
        <dbReference type="Google" id="ProtNLM"/>
    </source>
</evidence>
<accession>A0A1V6SGJ6</accession>
<name>A0A1V6SGJ6_9EURO</name>
<evidence type="ECO:0000313" key="1">
    <source>
        <dbReference type="EMBL" id="OQE12890.1"/>
    </source>
</evidence>
<protein>
    <recommendedName>
        <fullName evidence="3">Protein kinase domain-containing protein</fullName>
    </recommendedName>
</protein>
<gene>
    <name evidence="1" type="ORF">PENFLA_c060G06387</name>
</gene>
<keyword evidence="2" id="KW-1185">Reference proteome</keyword>
<dbReference type="PANTHER" id="PTHR10039:SF5">
    <property type="entry name" value="NACHT DOMAIN-CONTAINING PROTEIN"/>
    <property type="match status" value="1"/>
</dbReference>
<dbReference type="EMBL" id="MLQL01000060">
    <property type="protein sequence ID" value="OQE12890.1"/>
    <property type="molecule type" value="Genomic_DNA"/>
</dbReference>
<proteinExistence type="predicted"/>
<dbReference type="PANTHER" id="PTHR10039">
    <property type="entry name" value="AMELOGENIN"/>
    <property type="match status" value="1"/>
</dbReference>